<keyword evidence="1" id="KW-0175">Coiled coil</keyword>
<comment type="caution">
    <text evidence="2">The sequence shown here is derived from an EMBL/GenBank/DDBJ whole genome shotgun (WGS) entry which is preliminary data.</text>
</comment>
<evidence type="ECO:0000313" key="2">
    <source>
        <dbReference type="EMBL" id="KKN31908.1"/>
    </source>
</evidence>
<evidence type="ECO:0000256" key="1">
    <source>
        <dbReference type="SAM" id="Coils"/>
    </source>
</evidence>
<dbReference type="AlphaFoldDB" id="A0A0F9SRX7"/>
<organism evidence="2">
    <name type="scientific">marine sediment metagenome</name>
    <dbReference type="NCBI Taxonomy" id="412755"/>
    <lineage>
        <taxon>unclassified sequences</taxon>
        <taxon>metagenomes</taxon>
        <taxon>ecological metagenomes</taxon>
    </lineage>
</organism>
<protein>
    <submittedName>
        <fullName evidence="2">Uncharacterized protein</fullName>
    </submittedName>
</protein>
<reference evidence="2" key="1">
    <citation type="journal article" date="2015" name="Nature">
        <title>Complex archaea that bridge the gap between prokaryotes and eukaryotes.</title>
        <authorList>
            <person name="Spang A."/>
            <person name="Saw J.H."/>
            <person name="Jorgensen S.L."/>
            <person name="Zaremba-Niedzwiedzka K."/>
            <person name="Martijn J."/>
            <person name="Lind A.E."/>
            <person name="van Eijk R."/>
            <person name="Schleper C."/>
            <person name="Guy L."/>
            <person name="Ettema T.J."/>
        </authorList>
    </citation>
    <scope>NUCLEOTIDE SEQUENCE</scope>
</reference>
<dbReference type="EMBL" id="LAZR01002294">
    <property type="protein sequence ID" value="KKN31908.1"/>
    <property type="molecule type" value="Genomic_DNA"/>
</dbReference>
<sequence length="622" mass="72183">MSNSDKIISLNITKFPQNLLIPNVQNQITIQAINNSNKSENFKFNFEGENLKIITDSDKFQNKIEFSSGETKNIDLKLEPTIDGFGKLIIEVYWIKIIEYLVKEQKVRENVQRSRIKEIFKKQVLTIVEPIEELSPEEFFIDLSEDEINQTEKKLELMKNKFESLKSSKSANSGTSPEITLAKIDLNIKTLAKGYLSIKKPLKALELALKLSDKKEQEKFYFNLVRAYGLRYLDEILQIIKNLKESDNKQNLFKILALDQVSINPEQAINIGFLIKNGVTQKNLLNTMIIKTIELKPVSALKLIEQIDDDILKLNFLFNIARRMLEKKEKSEVIDVFSLIISEIINNIKKNSKKKKFQKLSYTFLKDALYALAEIKNPKAADSIIKNITIKELKERIVKDMFDDIYVIVEEIRTETESHLVFSQFFLLNTYVSSVNNEIENFSLTGGNLSNNVLVNDFNFNIVFLSLFSFDFTVFPFIDRVYNDLKYNQNKSLAYYIFPSKDNYDEKEDKILKNTLTQFFKNLLNVPSQVLIFNLDFIPYLGKPTIILSSDLETNNLLDSRIKKIGDIINLIIDDSKFKGGKIYENLLQIFPSNNIKIVNLVLSYEFINDYNLFKRFVQLLL</sequence>
<gene>
    <name evidence="2" type="ORF">LCGC14_0819320</name>
</gene>
<name>A0A0F9SRX7_9ZZZZ</name>
<accession>A0A0F9SRX7</accession>
<feature type="coiled-coil region" evidence="1">
    <location>
        <begin position="141"/>
        <end position="168"/>
    </location>
</feature>
<proteinExistence type="predicted"/>